<reference evidence="1" key="1">
    <citation type="journal article" date="2014" name="Front. Microbiol.">
        <title>High frequency of phylogenetically diverse reductive dehalogenase-homologous genes in deep subseafloor sedimentary metagenomes.</title>
        <authorList>
            <person name="Kawai M."/>
            <person name="Futagami T."/>
            <person name="Toyoda A."/>
            <person name="Takaki Y."/>
            <person name="Nishi S."/>
            <person name="Hori S."/>
            <person name="Arai W."/>
            <person name="Tsubouchi T."/>
            <person name="Morono Y."/>
            <person name="Uchiyama I."/>
            <person name="Ito T."/>
            <person name="Fujiyama A."/>
            <person name="Inagaki F."/>
            <person name="Takami H."/>
        </authorList>
    </citation>
    <scope>NUCLEOTIDE SEQUENCE</scope>
    <source>
        <strain evidence="1">Expedition CK06-06</strain>
    </source>
</reference>
<dbReference type="AlphaFoldDB" id="X1CJ18"/>
<feature type="non-terminal residue" evidence="1">
    <location>
        <position position="1"/>
    </location>
</feature>
<dbReference type="EMBL" id="BART01019532">
    <property type="protein sequence ID" value="GAG93012.1"/>
    <property type="molecule type" value="Genomic_DNA"/>
</dbReference>
<evidence type="ECO:0000313" key="1">
    <source>
        <dbReference type="EMBL" id="GAG93012.1"/>
    </source>
</evidence>
<protein>
    <submittedName>
        <fullName evidence="1">Uncharacterized protein</fullName>
    </submittedName>
</protein>
<comment type="caution">
    <text evidence="1">The sequence shown here is derived from an EMBL/GenBank/DDBJ whole genome shotgun (WGS) entry which is preliminary data.</text>
</comment>
<sequence length="29" mass="3095">IPTTDVLAMEALRQGLRGDTLKRALARGA</sequence>
<accession>X1CJ18</accession>
<gene>
    <name evidence="1" type="ORF">S01H4_36518</name>
</gene>
<name>X1CJ18_9ZZZZ</name>
<proteinExistence type="predicted"/>
<organism evidence="1">
    <name type="scientific">marine sediment metagenome</name>
    <dbReference type="NCBI Taxonomy" id="412755"/>
    <lineage>
        <taxon>unclassified sequences</taxon>
        <taxon>metagenomes</taxon>
        <taxon>ecological metagenomes</taxon>
    </lineage>
</organism>